<comment type="caution">
    <text evidence="6">Lacks conserved residue(s) required for the propagation of feature annotation.</text>
</comment>
<dbReference type="SUPFAM" id="SSF52218">
    <property type="entry name" value="Flavoproteins"/>
    <property type="match status" value="1"/>
</dbReference>
<dbReference type="EC" id="1.7.1.17" evidence="6"/>
<dbReference type="Pfam" id="PF02525">
    <property type="entry name" value="Flavodoxin_2"/>
    <property type="match status" value="1"/>
</dbReference>
<dbReference type="InterPro" id="IPR023048">
    <property type="entry name" value="NADH:quinone_OxRdtase_FMN_depd"/>
</dbReference>
<evidence type="ECO:0000256" key="1">
    <source>
        <dbReference type="ARBA" id="ARBA00022630"/>
    </source>
</evidence>
<protein>
    <recommendedName>
        <fullName evidence="6">FMN dependent NADH:quinone oxidoreductase</fullName>
        <ecNumber evidence="6">1.6.5.-</ecNumber>
    </recommendedName>
    <alternativeName>
        <fullName evidence="6">Azo-dye reductase</fullName>
    </alternativeName>
    <alternativeName>
        <fullName evidence="6">FMN-dependent NADH-azo compound oxidoreductase</fullName>
    </alternativeName>
    <alternativeName>
        <fullName evidence="6">FMN-dependent NADH-azoreductase</fullName>
        <ecNumber evidence="6">1.7.1.17</ecNumber>
    </alternativeName>
</protein>
<comment type="catalytic activity">
    <reaction evidence="5">
        <text>N,N-dimethyl-1,4-phenylenediamine + anthranilate + 2 NAD(+) = 2-(4-dimethylaminophenyl)diazenylbenzoate + 2 NADH + 2 H(+)</text>
        <dbReference type="Rhea" id="RHEA:55872"/>
        <dbReference type="ChEBI" id="CHEBI:15378"/>
        <dbReference type="ChEBI" id="CHEBI:15783"/>
        <dbReference type="ChEBI" id="CHEBI:16567"/>
        <dbReference type="ChEBI" id="CHEBI:57540"/>
        <dbReference type="ChEBI" id="CHEBI:57945"/>
        <dbReference type="ChEBI" id="CHEBI:71579"/>
        <dbReference type="EC" id="1.7.1.17"/>
    </reaction>
    <physiologicalReaction direction="right-to-left" evidence="5">
        <dbReference type="Rhea" id="RHEA:55874"/>
    </physiologicalReaction>
</comment>
<comment type="function">
    <text evidence="6">Also exhibits azoreductase activity. Catalyzes the reductive cleavage of the azo bond in aromatic azo compounds to the corresponding amines.</text>
</comment>
<comment type="subunit">
    <text evidence="6">Homodimer.</text>
</comment>
<sequence length="223" mass="24605">MPHLLHLDSSARLDSFSRRLGATFAATWRAAGGGTVVYRDLAAEPVPPIREAWTRICDTFLREGITDIGRYAEAVRSDEERAAWAVVEPLLAELVAADVVLIGAPMYNFGVPAALKAWIDQVTFPKMVLAPRKFVVASARGGAYGPGLPREPFDHQGRYLVDFFRGHYAVDDAEIMSAELVNALVDPTLAPRREQQRDSYAEADRAARELAVKLAHFTIARED</sequence>
<dbReference type="EC" id="1.6.5.-" evidence="6"/>
<dbReference type="GO" id="GO:0016652">
    <property type="term" value="F:oxidoreductase activity, acting on NAD(P)H as acceptor"/>
    <property type="evidence" value="ECO:0007669"/>
    <property type="project" value="UniProtKB-UniRule"/>
</dbReference>
<comment type="function">
    <text evidence="6">Quinone reductase that provides resistance to thiol-specific stress caused by electrophilic quinones.</text>
</comment>
<reference evidence="8" key="1">
    <citation type="submission" date="2022-10" db="EMBL/GenBank/DDBJ databases">
        <title>The complete genomes of actinobacterial strains from the NBC collection.</title>
        <authorList>
            <person name="Joergensen T.S."/>
            <person name="Alvarez Arevalo M."/>
            <person name="Sterndorff E.B."/>
            <person name="Faurdal D."/>
            <person name="Vuksanovic O."/>
            <person name="Mourched A.-S."/>
            <person name="Charusanti P."/>
            <person name="Shaw S."/>
            <person name="Blin K."/>
            <person name="Weber T."/>
        </authorList>
    </citation>
    <scope>NUCLEOTIDE SEQUENCE</scope>
    <source>
        <strain evidence="8">NBC_00060</strain>
    </source>
</reference>
<evidence type="ECO:0000259" key="7">
    <source>
        <dbReference type="Pfam" id="PF02525"/>
    </source>
</evidence>
<organism evidence="8">
    <name type="scientific">Streptomyces sp. NBC_00060</name>
    <dbReference type="NCBI Taxonomy" id="2975636"/>
    <lineage>
        <taxon>Bacteria</taxon>
        <taxon>Bacillati</taxon>
        <taxon>Actinomycetota</taxon>
        <taxon>Actinomycetes</taxon>
        <taxon>Kitasatosporales</taxon>
        <taxon>Streptomycetaceae</taxon>
        <taxon>Streptomyces</taxon>
    </lineage>
</organism>
<comment type="cofactor">
    <cofactor evidence="6">
        <name>FMN</name>
        <dbReference type="ChEBI" id="CHEBI:58210"/>
    </cofactor>
    <text evidence="6">Binds 1 FMN per subunit.</text>
</comment>
<feature type="binding site" evidence="6">
    <location>
        <begin position="106"/>
        <end position="109"/>
    </location>
    <ligand>
        <name>FMN</name>
        <dbReference type="ChEBI" id="CHEBI:58210"/>
    </ligand>
</feature>
<dbReference type="GO" id="GO:0016655">
    <property type="term" value="F:oxidoreductase activity, acting on NAD(P)H, quinone or similar compound as acceptor"/>
    <property type="evidence" value="ECO:0007669"/>
    <property type="project" value="InterPro"/>
</dbReference>
<dbReference type="AlphaFoldDB" id="A0AAU2H2D1"/>
<evidence type="ECO:0000313" key="8">
    <source>
        <dbReference type="EMBL" id="WTU41552.1"/>
    </source>
</evidence>
<evidence type="ECO:0000256" key="5">
    <source>
        <dbReference type="ARBA" id="ARBA00048542"/>
    </source>
</evidence>
<evidence type="ECO:0000256" key="6">
    <source>
        <dbReference type="HAMAP-Rule" id="MF_01216"/>
    </source>
</evidence>
<dbReference type="InterPro" id="IPR050104">
    <property type="entry name" value="FMN-dep_NADH:Q_OxRdtase_AzoR1"/>
</dbReference>
<keyword evidence="4 6" id="KW-0520">NAD</keyword>
<feature type="binding site" evidence="6">
    <location>
        <position position="10"/>
    </location>
    <ligand>
        <name>FMN</name>
        <dbReference type="ChEBI" id="CHEBI:58210"/>
    </ligand>
</feature>
<evidence type="ECO:0000256" key="3">
    <source>
        <dbReference type="ARBA" id="ARBA00023002"/>
    </source>
</evidence>
<dbReference type="HAMAP" id="MF_01216">
    <property type="entry name" value="Azoreductase_type1"/>
    <property type="match status" value="1"/>
</dbReference>
<proteinExistence type="inferred from homology"/>
<dbReference type="PANTHER" id="PTHR43741">
    <property type="entry name" value="FMN-DEPENDENT NADH-AZOREDUCTASE 1"/>
    <property type="match status" value="1"/>
</dbReference>
<comment type="catalytic activity">
    <reaction evidence="6">
        <text>2 a quinone + NADH + H(+) = 2 a 1,4-benzosemiquinone + NAD(+)</text>
        <dbReference type="Rhea" id="RHEA:65952"/>
        <dbReference type="ChEBI" id="CHEBI:15378"/>
        <dbReference type="ChEBI" id="CHEBI:57540"/>
        <dbReference type="ChEBI" id="CHEBI:57945"/>
        <dbReference type="ChEBI" id="CHEBI:132124"/>
        <dbReference type="ChEBI" id="CHEBI:134225"/>
    </reaction>
</comment>
<keyword evidence="2 6" id="KW-0288">FMN</keyword>
<keyword evidence="3 6" id="KW-0560">Oxidoreductase</keyword>
<keyword evidence="1 6" id="KW-0285">Flavoprotein</keyword>
<dbReference type="EMBL" id="CP108253">
    <property type="protein sequence ID" value="WTU41552.1"/>
    <property type="molecule type" value="Genomic_DNA"/>
</dbReference>
<comment type="similarity">
    <text evidence="6">Belongs to the azoreductase type 1 family.</text>
</comment>
<dbReference type="InterPro" id="IPR029039">
    <property type="entry name" value="Flavoprotein-like_sf"/>
</dbReference>
<evidence type="ECO:0000256" key="4">
    <source>
        <dbReference type="ARBA" id="ARBA00023027"/>
    </source>
</evidence>
<feature type="binding site" evidence="6">
    <location>
        <begin position="15"/>
        <end position="17"/>
    </location>
    <ligand>
        <name>FMN</name>
        <dbReference type="ChEBI" id="CHEBI:58210"/>
    </ligand>
</feature>
<name>A0AAU2H2D1_9ACTN</name>
<dbReference type="GO" id="GO:0010181">
    <property type="term" value="F:FMN binding"/>
    <property type="evidence" value="ECO:0007669"/>
    <property type="project" value="UniProtKB-UniRule"/>
</dbReference>
<dbReference type="GO" id="GO:0009055">
    <property type="term" value="F:electron transfer activity"/>
    <property type="evidence" value="ECO:0007669"/>
    <property type="project" value="UniProtKB-UniRule"/>
</dbReference>
<evidence type="ECO:0000256" key="2">
    <source>
        <dbReference type="ARBA" id="ARBA00022643"/>
    </source>
</evidence>
<gene>
    <name evidence="6" type="primary">azoR</name>
    <name evidence="8" type="ORF">OHV25_19165</name>
</gene>
<dbReference type="Gene3D" id="3.40.50.360">
    <property type="match status" value="1"/>
</dbReference>
<feature type="domain" description="Flavodoxin-like fold" evidence="7">
    <location>
        <begin position="3"/>
        <end position="198"/>
    </location>
</feature>
<dbReference type="InterPro" id="IPR003680">
    <property type="entry name" value="Flavodoxin_fold"/>
</dbReference>
<accession>A0AAU2H2D1</accession>
<dbReference type="PANTHER" id="PTHR43741:SF4">
    <property type="entry name" value="FMN-DEPENDENT NADH:QUINONE OXIDOREDUCTASE"/>
    <property type="match status" value="1"/>
</dbReference>